<feature type="domain" description="Fatty acid desaturase" evidence="2">
    <location>
        <begin position="67"/>
        <end position="326"/>
    </location>
</feature>
<keyword evidence="3" id="KW-0560">Oxidoreductase</keyword>
<proteinExistence type="predicted"/>
<dbReference type="PANTHER" id="PTHR32100">
    <property type="entry name" value="OMEGA-6 FATTY ACID DESATURASE, CHLOROPLASTIC"/>
    <property type="match status" value="1"/>
</dbReference>
<feature type="transmembrane region" description="Helical" evidence="1">
    <location>
        <begin position="227"/>
        <end position="253"/>
    </location>
</feature>
<name>A0ABW7FUS4_9BURK</name>
<dbReference type="EC" id="1.14.19.-" evidence="3"/>
<dbReference type="InterPro" id="IPR012171">
    <property type="entry name" value="Fatty_acid_desaturase"/>
</dbReference>
<dbReference type="GO" id="GO:0016491">
    <property type="term" value="F:oxidoreductase activity"/>
    <property type="evidence" value="ECO:0007669"/>
    <property type="project" value="UniProtKB-KW"/>
</dbReference>
<feature type="transmembrane region" description="Helical" evidence="1">
    <location>
        <begin position="198"/>
        <end position="221"/>
    </location>
</feature>
<reference evidence="3 4" key="1">
    <citation type="submission" date="2024-08" db="EMBL/GenBank/DDBJ databases">
        <authorList>
            <person name="Lu H."/>
        </authorList>
    </citation>
    <scope>NUCLEOTIDE SEQUENCE [LARGE SCALE GENOMIC DNA]</scope>
    <source>
        <strain evidence="3 4">BYS180W</strain>
    </source>
</reference>
<sequence length="371" mass="42111">MKPDPFSAAELVRPAPLAKEAPLPSRKQIRAWLAPVSAQRTGLAIALLVLDWVIFAALISAIVLVTPWWAKALLGCAAGFVIGRLFIIGHDACHQSYTPNRTLNRWLGRIAFLASLTPYSLWEVGHNVVHHGYTNLKGKDFVWQPFSLEEFRALPKWRQTLERFYRSGWGPGLYYFIEMWWLKMFFPSRKQMPSRRPIFLADSLLSLAAGVVWVGALVWAAQATGQSAWALVGWAFVLPFVFWNFMIGFVVYAHHTHTAVIWHEDKTAWAAADPFVSTTVHLQFPMGIGSLVHNIMEHTAHHVDMSVPLYSLKKAQSILEEALPGRIVIQNFSWSWYFDTARRCKLYDIAAQQWTDFEGRPTGQTTHGRVA</sequence>
<keyword evidence="4" id="KW-1185">Reference proteome</keyword>
<evidence type="ECO:0000313" key="4">
    <source>
        <dbReference type="Proteomes" id="UP001606099"/>
    </source>
</evidence>
<dbReference type="EMBL" id="JBIGHZ010000003">
    <property type="protein sequence ID" value="MFG6448074.1"/>
    <property type="molecule type" value="Genomic_DNA"/>
</dbReference>
<keyword evidence="1" id="KW-0472">Membrane</keyword>
<feature type="transmembrane region" description="Helical" evidence="1">
    <location>
        <begin position="43"/>
        <end position="62"/>
    </location>
</feature>
<organism evidence="3 4">
    <name type="scientific">Roseateles rivi</name>
    <dbReference type="NCBI Taxonomy" id="3299028"/>
    <lineage>
        <taxon>Bacteria</taxon>
        <taxon>Pseudomonadati</taxon>
        <taxon>Pseudomonadota</taxon>
        <taxon>Betaproteobacteria</taxon>
        <taxon>Burkholderiales</taxon>
        <taxon>Sphaerotilaceae</taxon>
        <taxon>Roseateles</taxon>
    </lineage>
</organism>
<keyword evidence="1" id="KW-1133">Transmembrane helix</keyword>
<dbReference type="Proteomes" id="UP001606099">
    <property type="component" value="Unassembled WGS sequence"/>
</dbReference>
<dbReference type="InterPro" id="IPR005804">
    <property type="entry name" value="FA_desaturase_dom"/>
</dbReference>
<feature type="transmembrane region" description="Helical" evidence="1">
    <location>
        <begin position="68"/>
        <end position="86"/>
    </location>
</feature>
<dbReference type="Pfam" id="PF00487">
    <property type="entry name" value="FA_desaturase"/>
    <property type="match status" value="1"/>
</dbReference>
<evidence type="ECO:0000313" key="3">
    <source>
        <dbReference type="EMBL" id="MFG6448074.1"/>
    </source>
</evidence>
<keyword evidence="1" id="KW-0812">Transmembrane</keyword>
<evidence type="ECO:0000259" key="2">
    <source>
        <dbReference type="Pfam" id="PF00487"/>
    </source>
</evidence>
<dbReference type="CDD" id="cd03507">
    <property type="entry name" value="Delta12-FADS-like"/>
    <property type="match status" value="1"/>
</dbReference>
<dbReference type="RefSeq" id="WP_394460023.1">
    <property type="nucleotide sequence ID" value="NZ_JBIGHZ010000003.1"/>
</dbReference>
<gene>
    <name evidence="3" type="ORF">ACG0Z6_07400</name>
</gene>
<comment type="caution">
    <text evidence="3">The sequence shown here is derived from an EMBL/GenBank/DDBJ whole genome shotgun (WGS) entry which is preliminary data.</text>
</comment>
<accession>A0ABW7FUS4</accession>
<evidence type="ECO:0000256" key="1">
    <source>
        <dbReference type="SAM" id="Phobius"/>
    </source>
</evidence>
<protein>
    <submittedName>
        <fullName evidence="3">Fatty acid desaturase</fullName>
        <ecNumber evidence="3">1.14.19.-</ecNumber>
    </submittedName>
</protein>